<feature type="transmembrane region" description="Helical" evidence="1">
    <location>
        <begin position="78"/>
        <end position="97"/>
    </location>
</feature>
<evidence type="ECO:0000313" key="2">
    <source>
        <dbReference type="EMBL" id="RJL34319.1"/>
    </source>
</evidence>
<feature type="transmembrane region" description="Helical" evidence="1">
    <location>
        <begin position="53"/>
        <end position="71"/>
    </location>
</feature>
<keyword evidence="3" id="KW-1185">Reference proteome</keyword>
<dbReference type="EMBL" id="QZEY01000002">
    <property type="protein sequence ID" value="RJL34319.1"/>
    <property type="molecule type" value="Genomic_DNA"/>
</dbReference>
<keyword evidence="1" id="KW-0472">Membrane</keyword>
<sequence>MTSDVRTARGGSRAVQLTLRSAITLQAALVLVQAVTAGQILTGAAAGVHQTGATALHVVALVQLIAAVLLWRPGGGPGWPALASLVVMVAGFMQSATGGMGNLAVHVPLGMTVFGLAVALLVWTWRPAAR</sequence>
<keyword evidence="1" id="KW-1133">Transmembrane helix</keyword>
<feature type="transmembrane region" description="Helical" evidence="1">
    <location>
        <begin position="103"/>
        <end position="125"/>
    </location>
</feature>
<dbReference type="Proteomes" id="UP000265768">
    <property type="component" value="Unassembled WGS sequence"/>
</dbReference>
<feature type="transmembrane region" description="Helical" evidence="1">
    <location>
        <begin position="21"/>
        <end position="41"/>
    </location>
</feature>
<comment type="caution">
    <text evidence="2">The sequence shown here is derived from an EMBL/GenBank/DDBJ whole genome shotgun (WGS) entry which is preliminary data.</text>
</comment>
<accession>A0A3A4B0E3</accession>
<proteinExistence type="predicted"/>
<reference evidence="2 3" key="1">
    <citation type="submission" date="2018-09" db="EMBL/GenBank/DDBJ databases">
        <title>YIM 75507 draft genome.</title>
        <authorList>
            <person name="Tang S."/>
            <person name="Feng Y."/>
        </authorList>
    </citation>
    <scope>NUCLEOTIDE SEQUENCE [LARGE SCALE GENOMIC DNA]</scope>
    <source>
        <strain evidence="2 3">YIM 75507</strain>
    </source>
</reference>
<name>A0A3A4B0E3_9ACTN</name>
<gene>
    <name evidence="2" type="ORF">D5H75_07670</name>
</gene>
<dbReference type="RefSeq" id="WP_119925620.1">
    <property type="nucleotide sequence ID" value="NZ_QZEY01000002.1"/>
</dbReference>
<protein>
    <submittedName>
        <fullName evidence="2">Uncharacterized protein</fullName>
    </submittedName>
</protein>
<evidence type="ECO:0000313" key="3">
    <source>
        <dbReference type="Proteomes" id="UP000265768"/>
    </source>
</evidence>
<keyword evidence="1" id="KW-0812">Transmembrane</keyword>
<dbReference type="AlphaFoldDB" id="A0A3A4B0E3"/>
<dbReference type="OrthoDB" id="3697516at2"/>
<organism evidence="2 3">
    <name type="scientific">Bailinhaonella thermotolerans</name>
    <dbReference type="NCBI Taxonomy" id="1070861"/>
    <lineage>
        <taxon>Bacteria</taxon>
        <taxon>Bacillati</taxon>
        <taxon>Actinomycetota</taxon>
        <taxon>Actinomycetes</taxon>
        <taxon>Streptosporangiales</taxon>
        <taxon>Streptosporangiaceae</taxon>
        <taxon>Bailinhaonella</taxon>
    </lineage>
</organism>
<evidence type="ECO:0000256" key="1">
    <source>
        <dbReference type="SAM" id="Phobius"/>
    </source>
</evidence>